<gene>
    <name evidence="2" type="ORF">JQN83_26120</name>
</gene>
<proteinExistence type="predicted"/>
<evidence type="ECO:0000256" key="1">
    <source>
        <dbReference type="SAM" id="MobiDB-lite"/>
    </source>
</evidence>
<sequence length="1296" mass="141017">MGGKQPATGKLACLLPDHSRGRLEEGGGQRYQAKWLPQFRGTGGAMGPDIVKNLASLGSREPNVVENSMAKRKDADMIQKRRDGRQRQRAVRQQIRWSVVDAALAPFTAASLRAVLGAAMDAPGAAPWAAHLAPLWLRSLRRPPRGDVIAAAEHVDQLAAAALHALPDRPVMALRLPNDPRRRVGFNVGARRWRVHPGDHEHPTLTLRRLAVTARAVDEDVLQTFGFSFTDAMEVILAYSHRSIARLALSWPESGQDSVGTVSIPVISAAQIEAAAEVQALAPAEITQQCSNPQRAAAALAWLTCDAHKVQVRVSAFTPPLGAVLFVRSAQATIGVPTTLTLDALIAAGEAILRRAGSRPLARHRIQALTLVHATDLFSRRVVDRSTELPSPGIPFVAGPRTLFTVTSALTPPTLSEALDEAAGRLREYANGRQDRTDADTVKVVVFGGPLSLGFQAVTDSVLVHVDELVEILADTGGDWSTVEHFLEDLGRHNGFERVEFVDLLDVWAAWRRHGRLGPVPAEHGTVLHVVPDNHDVTWDNAAAWEPVDAVLTAVGMPPHHDWPVGRLIPPVGADLFTKSDADMAIVGVDPPVIIQLDASDGQAFGLDPDTMFGMADGIRHSLSGHPDTAGHARLADGVPLRIVLRLIGNGPSGSENDPWVRVAFAPKHAVVEIGFGVGVLEEFLGDGRTGHHTVGAALHEIIRQVRVERGESSGPSAEVFLHGWETTGPIITFFIRAESLPRMAPVDTLPRTEAVRARALHRVFDLIHHQRIAGTFTGEEAHELCQHQLIPTIEQQLSDQLTSVEPGLLRQLAIRLNAVHASHFQLTRQVAYALTRPWAGNWHHLARDNEAMMSVRAAEILFEFALAQRPCGERRADAMAAAELTALTEFLLTVTSLDHSYELQLHDLRIDVLADGTFAVQATDDPEGDRQLPGVDIEAYHQALRDEEIAAGTRAPAPIPSAIPDEISRPPFRDNHRTPVDYRPTRDDLPPSLRTVDDHLAASVDAVHAVLGVAVDWPTDDDGIAVTSVTDLITEAFSWSGLPEEQIRAALDTLTLNPDALPGLRDRKYLEVERRESRIPLRPLPLIDQEVWIMPWVALATQRLHAAYFGSSRLPYPDASVAPQATQAMGMHRNASNIALEHEVRAIVDSLGFPHRFQFTQNQLTEAGIAGPVGEIDLLIADPATRRLWLCEVKDPIAAFSPVTLRVHVGKFLRPRSGHVAKLLKKAEQLRQYPSEAAAACGVDGDGAWRVVPLMVTRRVEPAAYATAPQVAFALPHQLDATLASPRDPQPGPRP</sequence>
<organism evidence="2 3">
    <name type="scientific">Micromonospora antibiotica</name>
    <dbReference type="NCBI Taxonomy" id="2807623"/>
    <lineage>
        <taxon>Bacteria</taxon>
        <taxon>Bacillati</taxon>
        <taxon>Actinomycetota</taxon>
        <taxon>Actinomycetes</taxon>
        <taxon>Micromonosporales</taxon>
        <taxon>Micromonosporaceae</taxon>
        <taxon>Micromonospora</taxon>
    </lineage>
</organism>
<name>A0ABS3VFA1_9ACTN</name>
<evidence type="ECO:0000313" key="2">
    <source>
        <dbReference type="EMBL" id="MBO4164265.1"/>
    </source>
</evidence>
<keyword evidence="3" id="KW-1185">Reference proteome</keyword>
<evidence type="ECO:0000313" key="3">
    <source>
        <dbReference type="Proteomes" id="UP000671399"/>
    </source>
</evidence>
<reference evidence="2 3" key="1">
    <citation type="submission" date="2021-03" db="EMBL/GenBank/DDBJ databases">
        <authorList>
            <person name="Lee D.-H."/>
        </authorList>
    </citation>
    <scope>NUCLEOTIDE SEQUENCE [LARGE SCALE GENOMIC DNA]</scope>
    <source>
        <strain evidence="2 3">MMS20-R2-23</strain>
    </source>
</reference>
<feature type="compositionally biased region" description="Basic and acidic residues" evidence="1">
    <location>
        <begin position="967"/>
        <end position="992"/>
    </location>
</feature>
<comment type="caution">
    <text evidence="2">The sequence shown here is derived from an EMBL/GenBank/DDBJ whole genome shotgun (WGS) entry which is preliminary data.</text>
</comment>
<dbReference type="Proteomes" id="UP000671399">
    <property type="component" value="Unassembled WGS sequence"/>
</dbReference>
<dbReference type="EMBL" id="JAGFWR010000022">
    <property type="protein sequence ID" value="MBO4164265.1"/>
    <property type="molecule type" value="Genomic_DNA"/>
</dbReference>
<dbReference type="RefSeq" id="WP_208569796.1">
    <property type="nucleotide sequence ID" value="NZ_JAGFWR010000022.1"/>
</dbReference>
<accession>A0ABS3VFA1</accession>
<protein>
    <submittedName>
        <fullName evidence="2">Uncharacterized protein</fullName>
    </submittedName>
</protein>
<feature type="region of interest" description="Disordered" evidence="1">
    <location>
        <begin position="953"/>
        <end position="992"/>
    </location>
</feature>